<dbReference type="Proteomes" id="UP000463388">
    <property type="component" value="Unassembled WGS sequence"/>
</dbReference>
<dbReference type="PANTHER" id="PTHR43153:SF1">
    <property type="entry name" value="ELECTRON TRANSFER FLAVOPROTEIN SUBUNIT ALPHA, MITOCHONDRIAL"/>
    <property type="match status" value="1"/>
</dbReference>
<feature type="binding site" evidence="8">
    <location>
        <begin position="251"/>
        <end position="255"/>
    </location>
    <ligand>
        <name>FAD</name>
        <dbReference type="ChEBI" id="CHEBI:57692"/>
    </ligand>
</feature>
<dbReference type="RefSeq" id="WP_160344341.1">
    <property type="nucleotide sequence ID" value="NZ_JAOAKZ010000026.1"/>
</dbReference>
<feature type="binding site" evidence="8">
    <location>
        <begin position="237"/>
        <end position="238"/>
    </location>
    <ligand>
        <name>FAD</name>
        <dbReference type="ChEBI" id="CHEBI:57692"/>
    </ligand>
</feature>
<keyword evidence="5 8" id="KW-0274">FAD</keyword>
<comment type="subunit">
    <text evidence="2">Heterodimer of an alpha and a beta subunit.</text>
</comment>
<dbReference type="InterPro" id="IPR014731">
    <property type="entry name" value="ETF_asu_C"/>
</dbReference>
<comment type="caution">
    <text evidence="10">The sequence shown here is derived from an EMBL/GenBank/DDBJ whole genome shotgun (WGS) entry which is preliminary data.</text>
</comment>
<dbReference type="InterPro" id="IPR014729">
    <property type="entry name" value="Rossmann-like_a/b/a_fold"/>
</dbReference>
<dbReference type="InterPro" id="IPR014730">
    <property type="entry name" value="ETF_a/b_N"/>
</dbReference>
<evidence type="ECO:0000256" key="5">
    <source>
        <dbReference type="ARBA" id="ARBA00022827"/>
    </source>
</evidence>
<protein>
    <submittedName>
        <fullName evidence="10">Electron transfer flavoprotein subunit alpha/FixB family protein</fullName>
    </submittedName>
</protein>
<dbReference type="InterPro" id="IPR001308">
    <property type="entry name" value="ETF_a/FixB"/>
</dbReference>
<evidence type="ECO:0000259" key="9">
    <source>
        <dbReference type="SMART" id="SM00893"/>
    </source>
</evidence>
<dbReference type="InterPro" id="IPR018206">
    <property type="entry name" value="ETF_asu_C_CS"/>
</dbReference>
<evidence type="ECO:0000313" key="10">
    <source>
        <dbReference type="EMBL" id="MVX60039.1"/>
    </source>
</evidence>
<keyword evidence="3" id="KW-0813">Transport</keyword>
<dbReference type="Gene3D" id="3.40.50.1220">
    <property type="entry name" value="TPP-binding domain"/>
    <property type="match status" value="1"/>
</dbReference>
<keyword evidence="6" id="KW-0249">Electron transport</keyword>
<dbReference type="Gene3D" id="3.40.50.620">
    <property type="entry name" value="HUPs"/>
    <property type="match status" value="1"/>
</dbReference>
<evidence type="ECO:0000313" key="11">
    <source>
        <dbReference type="Proteomes" id="UP000463388"/>
    </source>
</evidence>
<evidence type="ECO:0000256" key="6">
    <source>
        <dbReference type="ARBA" id="ARBA00022982"/>
    </source>
</evidence>
<feature type="binding site" evidence="8">
    <location>
        <position position="212"/>
    </location>
    <ligand>
        <name>FAD</name>
        <dbReference type="ChEBI" id="CHEBI:57692"/>
    </ligand>
</feature>
<dbReference type="Pfam" id="PF00766">
    <property type="entry name" value="ETF_alpha"/>
    <property type="match status" value="1"/>
</dbReference>
<proteinExistence type="inferred from homology"/>
<dbReference type="Pfam" id="PF01012">
    <property type="entry name" value="ETF"/>
    <property type="match status" value="1"/>
</dbReference>
<feature type="binding site" evidence="8">
    <location>
        <begin position="268"/>
        <end position="275"/>
    </location>
    <ligand>
        <name>FAD</name>
        <dbReference type="ChEBI" id="CHEBI:57692"/>
    </ligand>
</feature>
<feature type="domain" description="Electron transfer flavoprotein alpha/beta-subunit N-terminal" evidence="9">
    <location>
        <begin position="4"/>
        <end position="188"/>
    </location>
</feature>
<dbReference type="GO" id="GO:0050660">
    <property type="term" value="F:flavin adenine dinucleotide binding"/>
    <property type="evidence" value="ECO:0007669"/>
    <property type="project" value="InterPro"/>
</dbReference>
<evidence type="ECO:0000256" key="1">
    <source>
        <dbReference type="ARBA" id="ARBA00005817"/>
    </source>
</evidence>
<dbReference type="GO" id="GO:0033539">
    <property type="term" value="P:fatty acid beta-oxidation using acyl-CoA dehydrogenase"/>
    <property type="evidence" value="ECO:0007669"/>
    <property type="project" value="TreeGrafter"/>
</dbReference>
<evidence type="ECO:0000256" key="3">
    <source>
        <dbReference type="ARBA" id="ARBA00022448"/>
    </source>
</evidence>
<dbReference type="PANTHER" id="PTHR43153">
    <property type="entry name" value="ELECTRON TRANSFER FLAVOPROTEIN ALPHA"/>
    <property type="match status" value="1"/>
</dbReference>
<dbReference type="InterPro" id="IPR029035">
    <property type="entry name" value="DHS-like_NAD/FAD-binding_dom"/>
</dbReference>
<evidence type="ECO:0000256" key="2">
    <source>
        <dbReference type="ARBA" id="ARBA00011355"/>
    </source>
</evidence>
<dbReference type="SMART" id="SM00893">
    <property type="entry name" value="ETF"/>
    <property type="match status" value="1"/>
</dbReference>
<dbReference type="PROSITE" id="PS00696">
    <property type="entry name" value="ETF_ALPHA"/>
    <property type="match status" value="1"/>
</dbReference>
<reference evidence="10 11" key="1">
    <citation type="submission" date="2019-12" db="EMBL/GenBank/DDBJ databases">
        <title>Microbes associate with the intestines of laboratory mice.</title>
        <authorList>
            <person name="Navarre W."/>
            <person name="Wong E."/>
        </authorList>
    </citation>
    <scope>NUCLEOTIDE SEQUENCE [LARGE SCALE GENOMIC DNA]</scope>
    <source>
        <strain evidence="10 11">NM66_B29</strain>
    </source>
</reference>
<dbReference type="AlphaFoldDB" id="A0A6N8JLY2"/>
<evidence type="ECO:0000256" key="7">
    <source>
        <dbReference type="ARBA" id="ARBA00025649"/>
    </source>
</evidence>
<accession>A0A6N8JLY2</accession>
<dbReference type="OrthoDB" id="9770286at2"/>
<dbReference type="FunFam" id="3.40.50.1220:FF:000001">
    <property type="entry name" value="Electron transfer flavoprotein, alpha subunit"/>
    <property type="match status" value="1"/>
</dbReference>
<evidence type="ECO:0000256" key="4">
    <source>
        <dbReference type="ARBA" id="ARBA00022630"/>
    </source>
</evidence>
<gene>
    <name evidence="10" type="ORF">GKZ27_00920</name>
</gene>
<dbReference type="PIRSF" id="PIRSF000089">
    <property type="entry name" value="Electra_flavoP_a"/>
    <property type="match status" value="1"/>
</dbReference>
<evidence type="ECO:0000256" key="8">
    <source>
        <dbReference type="PIRSR" id="PIRSR000089-1"/>
    </source>
</evidence>
<feature type="binding site" evidence="8">
    <location>
        <position position="289"/>
    </location>
    <ligand>
        <name>FAD</name>
        <dbReference type="ChEBI" id="CHEBI:57692"/>
    </ligand>
</feature>
<comment type="similarity">
    <text evidence="1">Belongs to the ETF alpha-subunit/FixB family.</text>
</comment>
<dbReference type="SUPFAM" id="SSF52467">
    <property type="entry name" value="DHS-like NAD/FAD-binding domain"/>
    <property type="match status" value="1"/>
</dbReference>
<dbReference type="SUPFAM" id="SSF52402">
    <property type="entry name" value="Adenine nucleotide alpha hydrolases-like"/>
    <property type="match status" value="1"/>
</dbReference>
<organism evidence="10 11">
    <name type="scientific">Adlercreutzia mucosicola</name>
    <dbReference type="NCBI Taxonomy" id="580026"/>
    <lineage>
        <taxon>Bacteria</taxon>
        <taxon>Bacillati</taxon>
        <taxon>Actinomycetota</taxon>
        <taxon>Coriobacteriia</taxon>
        <taxon>Eggerthellales</taxon>
        <taxon>Eggerthellaceae</taxon>
        <taxon>Adlercreutzia</taxon>
    </lineage>
</organism>
<name>A0A6N8JLY2_9ACTN</name>
<dbReference type="EMBL" id="WSRR01000001">
    <property type="protein sequence ID" value="MVX60039.1"/>
    <property type="molecule type" value="Genomic_DNA"/>
</dbReference>
<keyword evidence="4" id="KW-0285">Flavoprotein</keyword>
<comment type="cofactor">
    <cofactor evidence="8">
        <name>FAD</name>
        <dbReference type="ChEBI" id="CHEBI:57692"/>
    </cofactor>
    <text evidence="8">Binds 1 FAD per dimer.</text>
</comment>
<dbReference type="GO" id="GO:0009055">
    <property type="term" value="F:electron transfer activity"/>
    <property type="evidence" value="ECO:0007669"/>
    <property type="project" value="InterPro"/>
</dbReference>
<sequence>MAEVWVCADGNGGALRRVALEMAGAARRLADSWGGSVRAVVWNAESAEAARVLGAAGADSLLVLAGERDTVSAEEAADALVRLAADDGPRVVLLADGAEGRAVAPALAQRLGAPLISDVVSLEAVAEGLECERLPYTAKVVERLAWDCVDVPLIATVRPKALPLPEEDPRPCTVATVPVDGAALGRTVCETLRAAAGSVDLAEAEIVVAGGRGAGGEEGFALLADLAAVLGAAVGASRPAVDAGWVDLSLQVGQTGKTVAPALYIACGISGSIQHAAGMGASRCVVAINRDPEAEIFALADYGIVADLFEAVPALTARLAAAAA</sequence>
<keyword evidence="11" id="KW-1185">Reference proteome</keyword>
<comment type="function">
    <text evidence="7">The electron transfer flavoprotein serves as a specific electron acceptor for other dehydrogenases. It transfers the electrons to the main respiratory chain via ETF-ubiquinone oxidoreductase (ETF dehydrogenase).</text>
</comment>